<proteinExistence type="predicted"/>
<dbReference type="Pfam" id="PF08722">
    <property type="entry name" value="Tn7_TnsA-like_N"/>
    <property type="match status" value="1"/>
</dbReference>
<comment type="caution">
    <text evidence="2">The sequence shown here is derived from an EMBL/GenBank/DDBJ whole genome shotgun (WGS) entry which is preliminary data.</text>
</comment>
<accession>A0A923KKY9</accession>
<dbReference type="AlphaFoldDB" id="A0A923KKY9"/>
<dbReference type="GO" id="GO:0003676">
    <property type="term" value="F:nucleic acid binding"/>
    <property type="evidence" value="ECO:0007669"/>
    <property type="project" value="InterPro"/>
</dbReference>
<keyword evidence="2" id="KW-0255">Endonuclease</keyword>
<evidence type="ECO:0000259" key="1">
    <source>
        <dbReference type="Pfam" id="PF08722"/>
    </source>
</evidence>
<keyword evidence="2" id="KW-0378">Hydrolase</keyword>
<feature type="domain" description="TnsA endonuclease N-terminal" evidence="1">
    <location>
        <begin position="58"/>
        <end position="139"/>
    </location>
</feature>
<dbReference type="InterPro" id="IPR011856">
    <property type="entry name" value="tRNA_endonuc-like_dom_sf"/>
</dbReference>
<gene>
    <name evidence="2" type="ORF">H8K32_10050</name>
</gene>
<dbReference type="EMBL" id="JACOFV010000008">
    <property type="protein sequence ID" value="MBC3862440.1"/>
    <property type="molecule type" value="Genomic_DNA"/>
</dbReference>
<organism evidence="2 3">
    <name type="scientific">Undibacterium jejuense</name>
    <dbReference type="NCBI Taxonomy" id="1344949"/>
    <lineage>
        <taxon>Bacteria</taxon>
        <taxon>Pseudomonadati</taxon>
        <taxon>Pseudomonadota</taxon>
        <taxon>Betaproteobacteria</taxon>
        <taxon>Burkholderiales</taxon>
        <taxon>Oxalobacteraceae</taxon>
        <taxon>Undibacterium</taxon>
    </lineage>
</organism>
<sequence length="234" mass="27510">MKITLIKTTESKNGVRDVISNRRVCTGYEKIPNGDFVPYEGTLERDFLVLASFAARTKKVTAQPLKIQYKDGNGEIRHYTPDFLVEFNKVGNRRAWTPCLYEIKYREELEERWEQLRPKFQAAAQLCKERNWRFRIATDDFIRTDYLKNVYFLKRYVEWSDSENMSIVLLETMDALKISTPSELLAAAFWNKDRRMAAVGVFWHLIYAKKIGADITNPLTMETQVWAIEEDEND</sequence>
<evidence type="ECO:0000313" key="3">
    <source>
        <dbReference type="Proteomes" id="UP000634011"/>
    </source>
</evidence>
<dbReference type="InterPro" id="IPR014833">
    <property type="entry name" value="TnsA_N"/>
</dbReference>
<reference evidence="2" key="1">
    <citation type="submission" date="2020-08" db="EMBL/GenBank/DDBJ databases">
        <title>Novel species isolated from subtropical streams in China.</title>
        <authorList>
            <person name="Lu H."/>
        </authorList>
    </citation>
    <scope>NUCLEOTIDE SEQUENCE</scope>
    <source>
        <strain evidence="2">KACC 12607</strain>
    </source>
</reference>
<dbReference type="RefSeq" id="WP_186912367.1">
    <property type="nucleotide sequence ID" value="NZ_JACOFV010000008.1"/>
</dbReference>
<evidence type="ECO:0000313" key="2">
    <source>
        <dbReference type="EMBL" id="MBC3862440.1"/>
    </source>
</evidence>
<protein>
    <submittedName>
        <fullName evidence="2">TnsA endonuclease N-terminal domain-containing protein</fullName>
    </submittedName>
</protein>
<dbReference type="GO" id="GO:0004519">
    <property type="term" value="F:endonuclease activity"/>
    <property type="evidence" value="ECO:0007669"/>
    <property type="project" value="UniProtKB-KW"/>
</dbReference>
<name>A0A923KKY9_9BURK</name>
<dbReference type="Gene3D" id="3.40.1350.10">
    <property type="match status" value="1"/>
</dbReference>
<keyword evidence="2" id="KW-0540">Nuclease</keyword>
<keyword evidence="3" id="KW-1185">Reference proteome</keyword>
<dbReference type="Proteomes" id="UP000634011">
    <property type="component" value="Unassembled WGS sequence"/>
</dbReference>